<keyword evidence="6" id="KW-1185">Reference proteome</keyword>
<comment type="cofactor">
    <cofactor evidence="1">
        <name>Mg(2+)</name>
        <dbReference type="ChEBI" id="CHEBI:18420"/>
    </cofactor>
</comment>
<protein>
    <recommendedName>
        <fullName evidence="4">Terpene synthase metal-binding domain-containing protein</fullName>
    </recommendedName>
</protein>
<proteinExistence type="predicted"/>
<name>A0AA88ECF0_FICCA</name>
<dbReference type="Pfam" id="PF03936">
    <property type="entry name" value="Terpene_synth_C"/>
    <property type="match status" value="1"/>
</dbReference>
<dbReference type="PANTHER" id="PTHR31225">
    <property type="entry name" value="OS04G0344100 PROTEIN-RELATED"/>
    <property type="match status" value="1"/>
</dbReference>
<dbReference type="Proteomes" id="UP001187192">
    <property type="component" value="Unassembled WGS sequence"/>
</dbReference>
<evidence type="ECO:0000256" key="1">
    <source>
        <dbReference type="ARBA" id="ARBA00001946"/>
    </source>
</evidence>
<evidence type="ECO:0000256" key="2">
    <source>
        <dbReference type="ARBA" id="ARBA00022723"/>
    </source>
</evidence>
<evidence type="ECO:0000313" key="5">
    <source>
        <dbReference type="EMBL" id="GMN71951.1"/>
    </source>
</evidence>
<dbReference type="InterPro" id="IPR008949">
    <property type="entry name" value="Isoprenoid_synthase_dom_sf"/>
</dbReference>
<comment type="caution">
    <text evidence="5">The sequence shown here is derived from an EMBL/GenBank/DDBJ whole genome shotgun (WGS) entry which is preliminary data.</text>
</comment>
<dbReference type="GO" id="GO:0016114">
    <property type="term" value="P:terpenoid biosynthetic process"/>
    <property type="evidence" value="ECO:0007669"/>
    <property type="project" value="InterPro"/>
</dbReference>
<evidence type="ECO:0000259" key="4">
    <source>
        <dbReference type="Pfam" id="PF03936"/>
    </source>
</evidence>
<keyword evidence="2" id="KW-0479">Metal-binding</keyword>
<keyword evidence="3" id="KW-0456">Lyase</keyword>
<organism evidence="5 6">
    <name type="scientific">Ficus carica</name>
    <name type="common">Common fig</name>
    <dbReference type="NCBI Taxonomy" id="3494"/>
    <lineage>
        <taxon>Eukaryota</taxon>
        <taxon>Viridiplantae</taxon>
        <taxon>Streptophyta</taxon>
        <taxon>Embryophyta</taxon>
        <taxon>Tracheophyta</taxon>
        <taxon>Spermatophyta</taxon>
        <taxon>Magnoliopsida</taxon>
        <taxon>eudicotyledons</taxon>
        <taxon>Gunneridae</taxon>
        <taxon>Pentapetalae</taxon>
        <taxon>rosids</taxon>
        <taxon>fabids</taxon>
        <taxon>Rosales</taxon>
        <taxon>Moraceae</taxon>
        <taxon>Ficeae</taxon>
        <taxon>Ficus</taxon>
    </lineage>
</organism>
<dbReference type="PANTHER" id="PTHR31225:SF221">
    <property type="entry name" value="(-)-GERMACRENE D SYNTHASE"/>
    <property type="match status" value="1"/>
</dbReference>
<dbReference type="AlphaFoldDB" id="A0AA88ECF0"/>
<dbReference type="GO" id="GO:0000287">
    <property type="term" value="F:magnesium ion binding"/>
    <property type="evidence" value="ECO:0007669"/>
    <property type="project" value="InterPro"/>
</dbReference>
<dbReference type="Gene3D" id="1.10.600.10">
    <property type="entry name" value="Farnesyl Diphosphate Synthase"/>
    <property type="match status" value="1"/>
</dbReference>
<reference evidence="5" key="1">
    <citation type="submission" date="2023-07" db="EMBL/GenBank/DDBJ databases">
        <title>draft genome sequence of fig (Ficus carica).</title>
        <authorList>
            <person name="Takahashi T."/>
            <person name="Nishimura K."/>
        </authorList>
    </citation>
    <scope>NUCLEOTIDE SEQUENCE</scope>
</reference>
<sequence length="180" mass="20604">MKKQIQAYFDEAKWLNEKYVPTLEEHMQLATVSSGYGILIITSFLGMGDIATEEVFEWASKYPKIVKAACVINRLMSDIAGHKFEQKRGHVASSVECYVKQYGVSEQEAYTVLRQQINDAWKDINEECLEPREMAMPLLMRVVNFARVIDLLYKDGDNYTNAGGIMKHLIKSIFIDPIPM</sequence>
<evidence type="ECO:0000256" key="3">
    <source>
        <dbReference type="ARBA" id="ARBA00023239"/>
    </source>
</evidence>
<dbReference type="InterPro" id="IPR050148">
    <property type="entry name" value="Terpene_synthase-like"/>
</dbReference>
<dbReference type="InterPro" id="IPR005630">
    <property type="entry name" value="Terpene_synthase_metal-bd"/>
</dbReference>
<dbReference type="EMBL" id="BTGU01016667">
    <property type="protein sequence ID" value="GMN71951.1"/>
    <property type="molecule type" value="Genomic_DNA"/>
</dbReference>
<dbReference type="SUPFAM" id="SSF48576">
    <property type="entry name" value="Terpenoid synthases"/>
    <property type="match status" value="1"/>
</dbReference>
<dbReference type="GO" id="GO:0010333">
    <property type="term" value="F:terpene synthase activity"/>
    <property type="evidence" value="ECO:0007669"/>
    <property type="project" value="InterPro"/>
</dbReference>
<evidence type="ECO:0000313" key="6">
    <source>
        <dbReference type="Proteomes" id="UP001187192"/>
    </source>
</evidence>
<gene>
    <name evidence="5" type="ORF">TIFTF001_055201</name>
</gene>
<feature type="domain" description="Terpene synthase metal-binding" evidence="4">
    <location>
        <begin position="1"/>
        <end position="123"/>
    </location>
</feature>
<accession>A0AA88ECF0</accession>